<keyword evidence="1" id="KW-1133">Transmembrane helix</keyword>
<sequence length="126" mass="14108">MSDASNAAGQLWHRWGRFAAVVVITVVVALGLVAGGLWLYTDHLYRTSYESSYTYDVALNTNETTRVNVMTTVEGQNSWWVFGWSYDYYRDAISVELHGPHGGWMDATGTVEVDTDQRQPPSLLDA</sequence>
<protein>
    <submittedName>
        <fullName evidence="2">Uncharacterized protein</fullName>
    </submittedName>
</protein>
<dbReference type="EMBL" id="AOHT01000048">
    <property type="protein sequence ID" value="ELY24698.1"/>
    <property type="molecule type" value="Genomic_DNA"/>
</dbReference>
<evidence type="ECO:0000313" key="3">
    <source>
        <dbReference type="EMBL" id="ELY24698.1"/>
    </source>
</evidence>
<dbReference type="Proteomes" id="UP000006663">
    <property type="component" value="Chromosome"/>
</dbReference>
<dbReference type="HOGENOM" id="CLU_1976451_0_0_2"/>
<accession>E4NTV4</accession>
<reference evidence="2 4" key="1">
    <citation type="journal article" date="2009" name="Stand. Genomic Sci.">
        <title>Complete genome sequence of Halogeometricum borinquense type strain (PR3).</title>
        <authorList>
            <person name="Malfatti S."/>
            <person name="Tindall B.J."/>
            <person name="Schneider S."/>
            <person name="Fahnrich R."/>
            <person name="Lapidus A."/>
            <person name="Labuttii K."/>
            <person name="Copeland A."/>
            <person name="Glavina Del Rio T."/>
            <person name="Nolan M."/>
            <person name="Chen F."/>
            <person name="Lucas S."/>
            <person name="Tice H."/>
            <person name="Cheng J.F."/>
            <person name="Bruce D."/>
            <person name="Goodwin L."/>
            <person name="Pitluck S."/>
            <person name="Anderson I."/>
            <person name="Pati A."/>
            <person name="Ivanova N."/>
            <person name="Mavromatis K."/>
            <person name="Chen A."/>
            <person name="Palaniappan K."/>
            <person name="D'haeseleer P."/>
            <person name="Goker M."/>
            <person name="Bristow J."/>
            <person name="Eisen J.A."/>
            <person name="Markowitz V."/>
            <person name="Hugenholtz P."/>
            <person name="Kyrpides N.C."/>
            <person name="Klenk H.P."/>
            <person name="Chain P."/>
        </authorList>
    </citation>
    <scope>NUCLEOTIDE SEQUENCE [LARGE SCALE GENOMIC DNA]</scope>
    <source>
        <strain evidence="4">ATCC 700274 / DSM 11551 / JCM 10706 / KCTC 4070 / PR3</strain>
        <strain evidence="2">PR 3</strain>
    </source>
</reference>
<evidence type="ECO:0000313" key="5">
    <source>
        <dbReference type="Proteomes" id="UP000011585"/>
    </source>
</evidence>
<proteinExistence type="predicted"/>
<organism evidence="2 4">
    <name type="scientific">Halogeometricum borinquense (strain ATCC 700274 / DSM 11551 / JCM 10706 / KCTC 4070 / PR3)</name>
    <dbReference type="NCBI Taxonomy" id="469382"/>
    <lineage>
        <taxon>Archaea</taxon>
        <taxon>Methanobacteriati</taxon>
        <taxon>Methanobacteriota</taxon>
        <taxon>Stenosarchaea group</taxon>
        <taxon>Halobacteria</taxon>
        <taxon>Halobacteriales</taxon>
        <taxon>Haloferacaceae</taxon>
        <taxon>Halogeometricum</taxon>
    </lineage>
</organism>
<dbReference type="OrthoDB" id="162223at2157"/>
<dbReference type="Proteomes" id="UP000011585">
    <property type="component" value="Unassembled WGS sequence"/>
</dbReference>
<dbReference type="AlphaFoldDB" id="E4NTV4"/>
<name>E4NTV4_HALBP</name>
<keyword evidence="4" id="KW-1185">Reference proteome</keyword>
<evidence type="ECO:0000313" key="2">
    <source>
        <dbReference type="EMBL" id="ADQ68259.1"/>
    </source>
</evidence>
<dbReference type="eggNOG" id="arCOG05283">
    <property type="taxonomic scope" value="Archaea"/>
</dbReference>
<evidence type="ECO:0000313" key="4">
    <source>
        <dbReference type="Proteomes" id="UP000006663"/>
    </source>
</evidence>
<dbReference type="RefSeq" id="WP_006056282.1">
    <property type="nucleotide sequence ID" value="NC_014729.1"/>
</dbReference>
<gene>
    <name evidence="2" type="ordered locus">Hbor_27120</name>
    <name evidence="3" type="ORF">C499_14900</name>
</gene>
<dbReference type="GeneID" id="9994530"/>
<keyword evidence="1" id="KW-0472">Membrane</keyword>
<feature type="transmembrane region" description="Helical" evidence="1">
    <location>
        <begin position="18"/>
        <end position="40"/>
    </location>
</feature>
<keyword evidence="1" id="KW-0812">Transmembrane</keyword>
<dbReference type="KEGG" id="hbo:Hbor_27120"/>
<evidence type="ECO:0000256" key="1">
    <source>
        <dbReference type="SAM" id="Phobius"/>
    </source>
</evidence>
<reference evidence="3 5" key="2">
    <citation type="journal article" date="2014" name="PLoS Genet.">
        <title>Phylogenetically driven sequencing of extremely halophilic archaea reveals strategies for static and dynamic osmo-response.</title>
        <authorList>
            <person name="Becker E.A."/>
            <person name="Seitzer P.M."/>
            <person name="Tritt A."/>
            <person name="Larsen D."/>
            <person name="Krusor M."/>
            <person name="Yao A.I."/>
            <person name="Wu D."/>
            <person name="Madern D."/>
            <person name="Eisen J.A."/>
            <person name="Darling A.E."/>
            <person name="Facciotti M.T."/>
        </authorList>
    </citation>
    <scope>NUCLEOTIDE SEQUENCE [LARGE SCALE GENOMIC DNA]</scope>
    <source>
        <strain evidence="3 5">DSM 11551</strain>
    </source>
</reference>
<dbReference type="EMBL" id="CP001690">
    <property type="protein sequence ID" value="ADQ68259.1"/>
    <property type="molecule type" value="Genomic_DNA"/>
</dbReference>